<reference evidence="8 9" key="1">
    <citation type="journal article" date="2019" name="Nat. Ecol. Evol.">
        <title>Megaphylogeny resolves global patterns of mushroom evolution.</title>
        <authorList>
            <person name="Varga T."/>
            <person name="Krizsan K."/>
            <person name="Foldi C."/>
            <person name="Dima B."/>
            <person name="Sanchez-Garcia M."/>
            <person name="Sanchez-Ramirez S."/>
            <person name="Szollosi G.J."/>
            <person name="Szarkandi J.G."/>
            <person name="Papp V."/>
            <person name="Albert L."/>
            <person name="Andreopoulos W."/>
            <person name="Angelini C."/>
            <person name="Antonin V."/>
            <person name="Barry K.W."/>
            <person name="Bougher N.L."/>
            <person name="Buchanan P."/>
            <person name="Buyck B."/>
            <person name="Bense V."/>
            <person name="Catcheside P."/>
            <person name="Chovatia M."/>
            <person name="Cooper J."/>
            <person name="Damon W."/>
            <person name="Desjardin D."/>
            <person name="Finy P."/>
            <person name="Geml J."/>
            <person name="Haridas S."/>
            <person name="Hughes K."/>
            <person name="Justo A."/>
            <person name="Karasinski D."/>
            <person name="Kautmanova I."/>
            <person name="Kiss B."/>
            <person name="Kocsube S."/>
            <person name="Kotiranta H."/>
            <person name="LaButti K.M."/>
            <person name="Lechner B.E."/>
            <person name="Liimatainen K."/>
            <person name="Lipzen A."/>
            <person name="Lukacs Z."/>
            <person name="Mihaltcheva S."/>
            <person name="Morgado L.N."/>
            <person name="Niskanen T."/>
            <person name="Noordeloos M.E."/>
            <person name="Ohm R.A."/>
            <person name="Ortiz-Santana B."/>
            <person name="Ovrebo C."/>
            <person name="Racz N."/>
            <person name="Riley R."/>
            <person name="Savchenko A."/>
            <person name="Shiryaev A."/>
            <person name="Soop K."/>
            <person name="Spirin V."/>
            <person name="Szebenyi C."/>
            <person name="Tomsovsky M."/>
            <person name="Tulloss R.E."/>
            <person name="Uehling J."/>
            <person name="Grigoriev I.V."/>
            <person name="Vagvolgyi C."/>
            <person name="Papp T."/>
            <person name="Martin F.M."/>
            <person name="Miettinen O."/>
            <person name="Hibbett D.S."/>
            <person name="Nagy L.G."/>
        </authorList>
    </citation>
    <scope>NUCLEOTIDE SEQUENCE [LARGE SCALE GENOMIC DNA]</scope>
    <source>
        <strain evidence="8 9">CBS 962.96</strain>
    </source>
</reference>
<dbReference type="AlphaFoldDB" id="A0A4V4HFJ8"/>
<dbReference type="PANTHER" id="PTHR23508:SF10">
    <property type="entry name" value="CARBOXYLIC ACID TRANSPORTER PROTEIN HOMOLOG"/>
    <property type="match status" value="1"/>
</dbReference>
<feature type="transmembrane region" description="Helical" evidence="6">
    <location>
        <begin position="295"/>
        <end position="315"/>
    </location>
</feature>
<name>A0A4V4HFJ8_DENBC</name>
<dbReference type="OrthoDB" id="5296287at2759"/>
<evidence type="ECO:0000256" key="5">
    <source>
        <dbReference type="SAM" id="MobiDB-lite"/>
    </source>
</evidence>
<feature type="transmembrane region" description="Helical" evidence="6">
    <location>
        <begin position="101"/>
        <end position="118"/>
    </location>
</feature>
<dbReference type="InterPro" id="IPR036259">
    <property type="entry name" value="MFS_trans_sf"/>
</dbReference>
<dbReference type="GO" id="GO:0035879">
    <property type="term" value="P:plasma membrane lactate transport"/>
    <property type="evidence" value="ECO:0007669"/>
    <property type="project" value="TreeGrafter"/>
</dbReference>
<dbReference type="EMBL" id="ML179205">
    <property type="protein sequence ID" value="THU95235.1"/>
    <property type="molecule type" value="Genomic_DNA"/>
</dbReference>
<keyword evidence="9" id="KW-1185">Reference proteome</keyword>
<dbReference type="GO" id="GO:0015355">
    <property type="term" value="F:secondary active monocarboxylate transmembrane transporter activity"/>
    <property type="evidence" value="ECO:0007669"/>
    <property type="project" value="TreeGrafter"/>
</dbReference>
<protein>
    <submittedName>
        <fullName evidence="8">Carboxylic acid transporter</fullName>
    </submittedName>
</protein>
<dbReference type="Gene3D" id="1.20.1250.20">
    <property type="entry name" value="MFS general substrate transporter like domains"/>
    <property type="match status" value="2"/>
</dbReference>
<comment type="subcellular location">
    <subcellularLocation>
        <location evidence="1">Membrane</location>
        <topology evidence="1">Multi-pass membrane protein</topology>
    </subcellularLocation>
</comment>
<dbReference type="Pfam" id="PF00083">
    <property type="entry name" value="Sugar_tr"/>
    <property type="match status" value="1"/>
</dbReference>
<dbReference type="InterPro" id="IPR020846">
    <property type="entry name" value="MFS_dom"/>
</dbReference>
<sequence>MNFIKALRLSPPQSRPRTPLLPVLFSLTWLQWAHFTSGLLAWTCDAMDFYSVSLSLTSLSNKFQKDTHDITTAITLSLLLRTAGALIFGTLSDRYGRKYPMIANLLLVTVLEVATAFVKTYPQFLAVRSLFGIGMGGIWGLSASTALENLPVDIRGLASGVLQQGYALGCLLASVVNLTLVPAKTVQGKLGDDAWRSLFWLAGGLSFFTAAFRAILPESEQFIRGRRASEARGISAQQRTQIFLKESVKMLRLHWGRFIYTVLMMAGFTFLSHGSQDLYPTFLRQTKGFTEHDSTMSTLIGFCGAIIGGALCGWVSQYIGRRQTAMLYMILIGAFIPLWILPKSFAALTAGAFFMQFAAQGCGGIIPIQLSEISPPAFRASFPGIAYQIGSMISSASAQIEATGGDNIKITTRLPDGTISSIPDYGTVQGILIGTVAAFLFLVMTLGPENHGAEFEKHVTAFEEGGGDDDALVSTDRDGSRTSKDEEAVHNSVDIEEKRAT</sequence>
<feature type="compositionally biased region" description="Basic and acidic residues" evidence="5">
    <location>
        <begin position="475"/>
        <end position="501"/>
    </location>
</feature>
<organism evidence="8 9">
    <name type="scientific">Dendrothele bispora (strain CBS 962.96)</name>
    <dbReference type="NCBI Taxonomy" id="1314807"/>
    <lineage>
        <taxon>Eukaryota</taxon>
        <taxon>Fungi</taxon>
        <taxon>Dikarya</taxon>
        <taxon>Basidiomycota</taxon>
        <taxon>Agaricomycotina</taxon>
        <taxon>Agaricomycetes</taxon>
        <taxon>Agaricomycetidae</taxon>
        <taxon>Agaricales</taxon>
        <taxon>Agaricales incertae sedis</taxon>
        <taxon>Dendrothele</taxon>
    </lineage>
</organism>
<keyword evidence="3 6" id="KW-1133">Transmembrane helix</keyword>
<dbReference type="PROSITE" id="PS50850">
    <property type="entry name" value="MFS"/>
    <property type="match status" value="1"/>
</dbReference>
<feature type="transmembrane region" description="Helical" evidence="6">
    <location>
        <begin position="327"/>
        <end position="348"/>
    </location>
</feature>
<dbReference type="InterPro" id="IPR005828">
    <property type="entry name" value="MFS_sugar_transport-like"/>
</dbReference>
<keyword evidence="4 6" id="KW-0472">Membrane</keyword>
<evidence type="ECO:0000256" key="2">
    <source>
        <dbReference type="ARBA" id="ARBA00022692"/>
    </source>
</evidence>
<dbReference type="CDD" id="cd17316">
    <property type="entry name" value="MFS_SV2_like"/>
    <property type="match status" value="1"/>
</dbReference>
<evidence type="ECO:0000313" key="9">
    <source>
        <dbReference type="Proteomes" id="UP000297245"/>
    </source>
</evidence>
<feature type="transmembrane region" description="Helical" evidence="6">
    <location>
        <begin position="124"/>
        <end position="144"/>
    </location>
</feature>
<gene>
    <name evidence="8" type="ORF">K435DRAFT_723975</name>
</gene>
<evidence type="ECO:0000256" key="6">
    <source>
        <dbReference type="SAM" id="Phobius"/>
    </source>
</evidence>
<evidence type="ECO:0000256" key="3">
    <source>
        <dbReference type="ARBA" id="ARBA00022989"/>
    </source>
</evidence>
<dbReference type="Proteomes" id="UP000297245">
    <property type="component" value="Unassembled WGS sequence"/>
</dbReference>
<evidence type="ECO:0000259" key="7">
    <source>
        <dbReference type="PROSITE" id="PS50850"/>
    </source>
</evidence>
<feature type="transmembrane region" description="Helical" evidence="6">
    <location>
        <begin position="165"/>
        <end position="183"/>
    </location>
</feature>
<evidence type="ECO:0000256" key="4">
    <source>
        <dbReference type="ARBA" id="ARBA00023136"/>
    </source>
</evidence>
<dbReference type="SUPFAM" id="SSF103473">
    <property type="entry name" value="MFS general substrate transporter"/>
    <property type="match status" value="1"/>
</dbReference>
<evidence type="ECO:0000256" key="1">
    <source>
        <dbReference type="ARBA" id="ARBA00004141"/>
    </source>
</evidence>
<feature type="transmembrane region" description="Helical" evidence="6">
    <location>
        <begin position="195"/>
        <end position="216"/>
    </location>
</feature>
<evidence type="ECO:0000313" key="8">
    <source>
        <dbReference type="EMBL" id="THU95235.1"/>
    </source>
</evidence>
<feature type="domain" description="Major facilitator superfamily (MFS) profile" evidence="7">
    <location>
        <begin position="34"/>
        <end position="451"/>
    </location>
</feature>
<dbReference type="PANTHER" id="PTHR23508">
    <property type="entry name" value="CARBOXYLIC ACID TRANSPORTER PROTEIN HOMOLOG"/>
    <property type="match status" value="1"/>
</dbReference>
<feature type="transmembrane region" description="Helical" evidence="6">
    <location>
        <begin position="258"/>
        <end position="275"/>
    </location>
</feature>
<keyword evidence="2 6" id="KW-0812">Transmembrane</keyword>
<feature type="transmembrane region" description="Helical" evidence="6">
    <location>
        <begin position="70"/>
        <end position="89"/>
    </location>
</feature>
<feature type="region of interest" description="Disordered" evidence="5">
    <location>
        <begin position="464"/>
        <end position="501"/>
    </location>
</feature>
<dbReference type="GO" id="GO:0005886">
    <property type="term" value="C:plasma membrane"/>
    <property type="evidence" value="ECO:0007669"/>
    <property type="project" value="TreeGrafter"/>
</dbReference>
<feature type="transmembrane region" description="Helical" evidence="6">
    <location>
        <begin position="428"/>
        <end position="447"/>
    </location>
</feature>
<accession>A0A4V4HFJ8</accession>
<proteinExistence type="predicted"/>